<keyword evidence="5" id="KW-1185">Reference proteome</keyword>
<feature type="domain" description="Glycosyl transferase family 1" evidence="3">
    <location>
        <begin position="249"/>
        <end position="313"/>
    </location>
</feature>
<dbReference type="PANTHER" id="PTHR12526:SF510">
    <property type="entry name" value="D-INOSITOL 3-PHOSPHATE GLYCOSYLTRANSFERASE"/>
    <property type="match status" value="1"/>
</dbReference>
<evidence type="ECO:0000256" key="1">
    <source>
        <dbReference type="ARBA" id="ARBA00022676"/>
    </source>
</evidence>
<proteinExistence type="predicted"/>
<dbReference type="PANTHER" id="PTHR12526">
    <property type="entry name" value="GLYCOSYLTRANSFERASE"/>
    <property type="match status" value="1"/>
</dbReference>
<dbReference type="InterPro" id="IPR001296">
    <property type="entry name" value="Glyco_trans_1"/>
</dbReference>
<evidence type="ECO:0000313" key="5">
    <source>
        <dbReference type="Proteomes" id="UP000324233"/>
    </source>
</evidence>
<dbReference type="Proteomes" id="UP000324233">
    <property type="component" value="Chromosome"/>
</dbReference>
<dbReference type="RefSeq" id="WP_148597404.1">
    <property type="nucleotide sequence ID" value="NZ_CP042997.1"/>
</dbReference>
<dbReference type="SUPFAM" id="SSF53756">
    <property type="entry name" value="UDP-Glycosyltransferase/glycogen phosphorylase"/>
    <property type="match status" value="1"/>
</dbReference>
<sequence length="383" mass="42167">MRLLALVDSPEHVCCRYRIRAFDEAMARAGWGVQYRAIPTGLISRLRLLAAAAEFDAVILQRKLLPGWQLGILRRHARRLIFDFDDAVLYRDSYDPRGPYSRRRSARFAATVRASDAVIAGNDFLADCSLRAGAPAHRVRTVPTCIDPREYPSPAFLSPGNSGEHVDLVWIGSASTLQGLQARKPLWDHLGREVAGLRLRVICDAFPAFDALPVIPIPWSRAWEAADLAAGQIGVSWIPDDPWSRGKCALKVLQYQAAGLPAVANPVGMHAEVIEEGVTGYLADTPGEWAAAIRTLAADPGLRRRMGRQARERLEARYSVAAWSDAFVGAISGDDDRGEVEPWPPRATTSHAIREPFSLRLRRARLGGTAAPARFDGGDWDHE</sequence>
<protein>
    <submittedName>
        <fullName evidence="4">D-inositol-3-phosphate glycosyltransferase</fullName>
        <ecNumber evidence="4">2.4.1.250</ecNumber>
    </submittedName>
</protein>
<gene>
    <name evidence="4" type="primary">mshA_9</name>
    <name evidence="4" type="ORF">OJF2_64940</name>
</gene>
<dbReference type="CDD" id="cd03801">
    <property type="entry name" value="GT4_PimA-like"/>
    <property type="match status" value="1"/>
</dbReference>
<dbReference type="EMBL" id="CP042997">
    <property type="protein sequence ID" value="QEH37902.1"/>
    <property type="molecule type" value="Genomic_DNA"/>
</dbReference>
<dbReference type="OrthoDB" id="9815351at2"/>
<evidence type="ECO:0000313" key="4">
    <source>
        <dbReference type="EMBL" id="QEH37902.1"/>
    </source>
</evidence>
<reference evidence="4 5" key="1">
    <citation type="submission" date="2019-08" db="EMBL/GenBank/DDBJ databases">
        <title>Deep-cultivation of Planctomycetes and their phenomic and genomic characterization uncovers novel biology.</title>
        <authorList>
            <person name="Wiegand S."/>
            <person name="Jogler M."/>
            <person name="Boedeker C."/>
            <person name="Pinto D."/>
            <person name="Vollmers J."/>
            <person name="Rivas-Marin E."/>
            <person name="Kohn T."/>
            <person name="Peeters S.H."/>
            <person name="Heuer A."/>
            <person name="Rast P."/>
            <person name="Oberbeckmann S."/>
            <person name="Bunk B."/>
            <person name="Jeske O."/>
            <person name="Meyerdierks A."/>
            <person name="Storesund J.E."/>
            <person name="Kallscheuer N."/>
            <person name="Luecker S."/>
            <person name="Lage O.M."/>
            <person name="Pohl T."/>
            <person name="Merkel B.J."/>
            <person name="Hornburger P."/>
            <person name="Mueller R.-W."/>
            <person name="Bruemmer F."/>
            <person name="Labrenz M."/>
            <person name="Spormann A.M."/>
            <person name="Op den Camp H."/>
            <person name="Overmann J."/>
            <person name="Amann R."/>
            <person name="Jetten M.S.M."/>
            <person name="Mascher T."/>
            <person name="Medema M.H."/>
            <person name="Devos D.P."/>
            <person name="Kaster A.-K."/>
            <person name="Ovreas L."/>
            <person name="Rohde M."/>
            <person name="Galperin M.Y."/>
            <person name="Jogler C."/>
        </authorList>
    </citation>
    <scope>NUCLEOTIDE SEQUENCE [LARGE SCALE GENOMIC DNA]</scope>
    <source>
        <strain evidence="4 5">OJF2</strain>
    </source>
</reference>
<dbReference type="EC" id="2.4.1.250" evidence="4"/>
<keyword evidence="1 4" id="KW-0328">Glycosyltransferase</keyword>
<name>A0A5B9WBG1_9BACT</name>
<evidence type="ECO:0000259" key="3">
    <source>
        <dbReference type="Pfam" id="PF00534"/>
    </source>
</evidence>
<dbReference type="AlphaFoldDB" id="A0A5B9WBG1"/>
<evidence type="ECO:0000256" key="2">
    <source>
        <dbReference type="ARBA" id="ARBA00022679"/>
    </source>
</evidence>
<organism evidence="4 5">
    <name type="scientific">Aquisphaera giovannonii</name>
    <dbReference type="NCBI Taxonomy" id="406548"/>
    <lineage>
        <taxon>Bacteria</taxon>
        <taxon>Pseudomonadati</taxon>
        <taxon>Planctomycetota</taxon>
        <taxon>Planctomycetia</taxon>
        <taxon>Isosphaerales</taxon>
        <taxon>Isosphaeraceae</taxon>
        <taxon>Aquisphaera</taxon>
    </lineage>
</organism>
<accession>A0A5B9WBG1</accession>
<dbReference type="Pfam" id="PF00534">
    <property type="entry name" value="Glycos_transf_1"/>
    <property type="match status" value="1"/>
</dbReference>
<dbReference type="KEGG" id="agv:OJF2_64940"/>
<dbReference type="Gene3D" id="3.40.50.2000">
    <property type="entry name" value="Glycogen Phosphorylase B"/>
    <property type="match status" value="1"/>
</dbReference>
<keyword evidence="2 4" id="KW-0808">Transferase</keyword>
<dbReference type="GO" id="GO:0102710">
    <property type="term" value="F:D-inositol-3-phosphate glycosyltransferase activity"/>
    <property type="evidence" value="ECO:0007669"/>
    <property type="project" value="UniProtKB-EC"/>
</dbReference>